<sequence>MTMPISAVLPRRTLRSRQRGMSFISVVLLGVIVVALFAIGSQSVPIFLESQAIHKAAAKAARESTVAEARAAFDRAAAIDSIESVKASDLEVTKGANDRLVVSYNYSREIHLIGPAYLVYRFQNSTAP</sequence>
<feature type="transmembrane region" description="Helical" evidence="1">
    <location>
        <begin position="21"/>
        <end position="40"/>
    </location>
</feature>
<protein>
    <recommendedName>
        <fullName evidence="4">DUF4845 domain-containing protein</fullName>
    </recommendedName>
</protein>
<gene>
    <name evidence="2" type="ORF">SAMN04489711_104347</name>
</gene>
<name>A0A1I2CWV2_9BURK</name>
<keyword evidence="1" id="KW-1133">Transmembrane helix</keyword>
<keyword evidence="1" id="KW-0472">Membrane</keyword>
<dbReference type="RefSeq" id="WP_245785153.1">
    <property type="nucleotide sequence ID" value="NZ_FONX01000004.1"/>
</dbReference>
<keyword evidence="3" id="KW-1185">Reference proteome</keyword>
<dbReference type="Proteomes" id="UP000199119">
    <property type="component" value="Unassembled WGS sequence"/>
</dbReference>
<proteinExistence type="predicted"/>
<organism evidence="2 3">
    <name type="scientific">Paracidovorax wautersii</name>
    <dbReference type="NCBI Taxonomy" id="1177982"/>
    <lineage>
        <taxon>Bacteria</taxon>
        <taxon>Pseudomonadati</taxon>
        <taxon>Pseudomonadota</taxon>
        <taxon>Betaproteobacteria</taxon>
        <taxon>Burkholderiales</taxon>
        <taxon>Comamonadaceae</taxon>
        <taxon>Paracidovorax</taxon>
    </lineage>
</organism>
<evidence type="ECO:0000313" key="3">
    <source>
        <dbReference type="Proteomes" id="UP000199119"/>
    </source>
</evidence>
<dbReference type="InterPro" id="IPR032314">
    <property type="entry name" value="DUF4845"/>
</dbReference>
<keyword evidence="1" id="KW-0812">Transmembrane</keyword>
<dbReference type="AlphaFoldDB" id="A0A1I2CWV2"/>
<reference evidence="3" key="1">
    <citation type="submission" date="2016-10" db="EMBL/GenBank/DDBJ databases">
        <authorList>
            <person name="Varghese N."/>
            <person name="Submissions S."/>
        </authorList>
    </citation>
    <scope>NUCLEOTIDE SEQUENCE [LARGE SCALE GENOMIC DNA]</scope>
    <source>
        <strain evidence="3">DSM 27981</strain>
    </source>
</reference>
<accession>A0A1I2CWV2</accession>
<evidence type="ECO:0008006" key="4">
    <source>
        <dbReference type="Google" id="ProtNLM"/>
    </source>
</evidence>
<dbReference type="EMBL" id="FONX01000004">
    <property type="protein sequence ID" value="SFE72781.1"/>
    <property type="molecule type" value="Genomic_DNA"/>
</dbReference>
<evidence type="ECO:0000313" key="2">
    <source>
        <dbReference type="EMBL" id="SFE72781.1"/>
    </source>
</evidence>
<dbReference type="Pfam" id="PF16137">
    <property type="entry name" value="DUF4845"/>
    <property type="match status" value="1"/>
</dbReference>
<evidence type="ECO:0000256" key="1">
    <source>
        <dbReference type="SAM" id="Phobius"/>
    </source>
</evidence>
<dbReference type="STRING" id="1177982.SAMN04489711_104347"/>